<dbReference type="EMBL" id="BARU01019555">
    <property type="protein sequence ID" value="GAH54120.1"/>
    <property type="molecule type" value="Genomic_DNA"/>
</dbReference>
<comment type="caution">
    <text evidence="1">The sequence shown here is derived from an EMBL/GenBank/DDBJ whole genome shotgun (WGS) entry which is preliminary data.</text>
</comment>
<organism evidence="1">
    <name type="scientific">marine sediment metagenome</name>
    <dbReference type="NCBI Taxonomy" id="412755"/>
    <lineage>
        <taxon>unclassified sequences</taxon>
        <taxon>metagenomes</taxon>
        <taxon>ecological metagenomes</taxon>
    </lineage>
</organism>
<dbReference type="AlphaFoldDB" id="X1HAN3"/>
<reference evidence="1" key="1">
    <citation type="journal article" date="2014" name="Front. Microbiol.">
        <title>High frequency of phylogenetically diverse reductive dehalogenase-homologous genes in deep subseafloor sedimentary metagenomes.</title>
        <authorList>
            <person name="Kawai M."/>
            <person name="Futagami T."/>
            <person name="Toyoda A."/>
            <person name="Takaki Y."/>
            <person name="Nishi S."/>
            <person name="Hori S."/>
            <person name="Arai W."/>
            <person name="Tsubouchi T."/>
            <person name="Morono Y."/>
            <person name="Uchiyama I."/>
            <person name="Ito T."/>
            <person name="Fujiyama A."/>
            <person name="Inagaki F."/>
            <person name="Takami H."/>
        </authorList>
    </citation>
    <scope>NUCLEOTIDE SEQUENCE</scope>
    <source>
        <strain evidence="1">Expedition CK06-06</strain>
    </source>
</reference>
<protein>
    <submittedName>
        <fullName evidence="1">Uncharacterized protein</fullName>
    </submittedName>
</protein>
<evidence type="ECO:0000313" key="1">
    <source>
        <dbReference type="EMBL" id="GAH54120.1"/>
    </source>
</evidence>
<proteinExistence type="predicted"/>
<feature type="non-terminal residue" evidence="1">
    <location>
        <position position="1"/>
    </location>
</feature>
<sequence length="49" mass="5936">RLSEQKWVEVEEARKLGISVTAFLKLLIKQYFNNIKFERERGKKVRRIS</sequence>
<name>X1HAN3_9ZZZZ</name>
<gene>
    <name evidence="1" type="ORF">S03H2_32200</name>
</gene>
<accession>X1HAN3</accession>